<dbReference type="SUPFAM" id="SSF48317">
    <property type="entry name" value="Acid phosphatase/Vanadium-dependent haloperoxidase"/>
    <property type="match status" value="1"/>
</dbReference>
<keyword evidence="7" id="KW-1185">Reference proteome</keyword>
<keyword evidence="4" id="KW-1133">Transmembrane helix</keyword>
<sequence>MSHLNQTLFLLLNAPTHPSQLLIEIALFFAKYFIVLVPIILIIGWLRGDEGTKKLVVMAGMSAIIGLIVNSLFGLVWFHPRPFAIHLGTNFLPHSNDSSFPSDHLTFFWSVAVSFALSRQTRLLGGALIVLGLPVAWARIYLGVHYPFDMIGSFVVAIAAATICKDKQHYVVEPVFKLLSQIYDKVIATSCPQAKIKR</sequence>
<keyword evidence="4" id="KW-0472">Membrane</keyword>
<dbReference type="EC" id="3.6.1.27" evidence="1"/>
<evidence type="ECO:0000256" key="1">
    <source>
        <dbReference type="ARBA" id="ARBA00012374"/>
    </source>
</evidence>
<dbReference type="InterPro" id="IPR033879">
    <property type="entry name" value="UPP_Pase"/>
</dbReference>
<evidence type="ECO:0000256" key="3">
    <source>
        <dbReference type="ARBA" id="ARBA00047594"/>
    </source>
</evidence>
<organism evidence="6 7">
    <name type="scientific">Vibrio marisflavi CECT 7928</name>
    <dbReference type="NCBI Taxonomy" id="634439"/>
    <lineage>
        <taxon>Bacteria</taxon>
        <taxon>Pseudomonadati</taxon>
        <taxon>Pseudomonadota</taxon>
        <taxon>Gammaproteobacteria</taxon>
        <taxon>Vibrionales</taxon>
        <taxon>Vibrionaceae</taxon>
        <taxon>Vibrio</taxon>
    </lineage>
</organism>
<proteinExistence type="predicted"/>
<dbReference type="PANTHER" id="PTHR14969:SF13">
    <property type="entry name" value="AT30094P"/>
    <property type="match status" value="1"/>
</dbReference>
<dbReference type="InterPro" id="IPR036938">
    <property type="entry name" value="PAP2/HPO_sf"/>
</dbReference>
<evidence type="ECO:0000256" key="4">
    <source>
        <dbReference type="SAM" id="Phobius"/>
    </source>
</evidence>
<comment type="catalytic activity">
    <reaction evidence="3">
        <text>di-trans,octa-cis-undecaprenyl diphosphate + H2O = di-trans,octa-cis-undecaprenyl phosphate + phosphate + H(+)</text>
        <dbReference type="Rhea" id="RHEA:28094"/>
        <dbReference type="ChEBI" id="CHEBI:15377"/>
        <dbReference type="ChEBI" id="CHEBI:15378"/>
        <dbReference type="ChEBI" id="CHEBI:43474"/>
        <dbReference type="ChEBI" id="CHEBI:58405"/>
        <dbReference type="ChEBI" id="CHEBI:60392"/>
        <dbReference type="EC" id="3.6.1.27"/>
    </reaction>
</comment>
<accession>A0ABN8E8W6</accession>
<comment type="caution">
    <text evidence="6">The sequence shown here is derived from an EMBL/GenBank/DDBJ whole genome shotgun (WGS) entry which is preliminary data.</text>
</comment>
<dbReference type="InterPro" id="IPR000326">
    <property type="entry name" value="PAP2/HPO"/>
</dbReference>
<keyword evidence="6" id="KW-0378">Hydrolase</keyword>
<dbReference type="Gene3D" id="1.20.144.10">
    <property type="entry name" value="Phosphatidic acid phosphatase type 2/haloperoxidase"/>
    <property type="match status" value="1"/>
</dbReference>
<dbReference type="EMBL" id="CAKLDM010000003">
    <property type="protein sequence ID" value="CAH0542916.1"/>
    <property type="molecule type" value="Genomic_DNA"/>
</dbReference>
<dbReference type="CDD" id="cd03385">
    <property type="entry name" value="PAP2_BcrC_like"/>
    <property type="match status" value="1"/>
</dbReference>
<evidence type="ECO:0000313" key="6">
    <source>
        <dbReference type="EMBL" id="CAH0542916.1"/>
    </source>
</evidence>
<feature type="transmembrane region" description="Helical" evidence="4">
    <location>
        <begin position="55"/>
        <end position="78"/>
    </location>
</feature>
<feature type="transmembrane region" description="Helical" evidence="4">
    <location>
        <begin position="123"/>
        <end position="140"/>
    </location>
</feature>
<dbReference type="RefSeq" id="WP_237363762.1">
    <property type="nucleotide sequence ID" value="NZ_CAKLDM010000003.1"/>
</dbReference>
<dbReference type="Proteomes" id="UP000838748">
    <property type="component" value="Unassembled WGS sequence"/>
</dbReference>
<feature type="transmembrane region" description="Helical" evidence="4">
    <location>
        <begin position="20"/>
        <end position="43"/>
    </location>
</feature>
<dbReference type="PANTHER" id="PTHR14969">
    <property type="entry name" value="SPHINGOSINE-1-PHOSPHATE PHOSPHOHYDROLASE"/>
    <property type="match status" value="1"/>
</dbReference>
<evidence type="ECO:0000256" key="2">
    <source>
        <dbReference type="ARBA" id="ARBA00032707"/>
    </source>
</evidence>
<dbReference type="Pfam" id="PF01569">
    <property type="entry name" value="PAP2"/>
    <property type="match status" value="1"/>
</dbReference>
<dbReference type="SMART" id="SM00014">
    <property type="entry name" value="acidPPc"/>
    <property type="match status" value="1"/>
</dbReference>
<evidence type="ECO:0000259" key="5">
    <source>
        <dbReference type="SMART" id="SM00014"/>
    </source>
</evidence>
<dbReference type="GO" id="GO:0050380">
    <property type="term" value="F:undecaprenyl-diphosphatase activity"/>
    <property type="evidence" value="ECO:0007669"/>
    <property type="project" value="UniProtKB-EC"/>
</dbReference>
<protein>
    <recommendedName>
        <fullName evidence="1">undecaprenyl-diphosphate phosphatase</fullName>
        <ecNumber evidence="1">3.6.1.27</ecNumber>
    </recommendedName>
    <alternativeName>
        <fullName evidence="2">Undecaprenyl pyrophosphate phosphatase</fullName>
    </alternativeName>
</protein>
<evidence type="ECO:0000313" key="7">
    <source>
        <dbReference type="Proteomes" id="UP000838748"/>
    </source>
</evidence>
<feature type="domain" description="Phosphatidic acid phosphatase type 2/haloperoxidase" evidence="5">
    <location>
        <begin position="54"/>
        <end position="165"/>
    </location>
</feature>
<keyword evidence="4" id="KW-0812">Transmembrane</keyword>
<reference evidence="6" key="1">
    <citation type="submission" date="2021-11" db="EMBL/GenBank/DDBJ databases">
        <authorList>
            <person name="Rodrigo-Torres L."/>
            <person name="Arahal R. D."/>
            <person name="Lucena T."/>
        </authorList>
    </citation>
    <scope>NUCLEOTIDE SEQUENCE</scope>
    <source>
        <strain evidence="6">CECT 7928</strain>
    </source>
</reference>
<gene>
    <name evidence="6" type="primary">bcrC</name>
    <name evidence="6" type="ORF">VMF7928_04294</name>
</gene>
<name>A0ABN8E8W6_9VIBR</name>